<dbReference type="InterPro" id="IPR000182">
    <property type="entry name" value="GNAT_dom"/>
</dbReference>
<evidence type="ECO:0000259" key="1">
    <source>
        <dbReference type="PROSITE" id="PS51186"/>
    </source>
</evidence>
<organism evidence="2 3">
    <name type="scientific">Xylona heveae (strain CBS 132557 / TC161)</name>
    <dbReference type="NCBI Taxonomy" id="1328760"/>
    <lineage>
        <taxon>Eukaryota</taxon>
        <taxon>Fungi</taxon>
        <taxon>Dikarya</taxon>
        <taxon>Ascomycota</taxon>
        <taxon>Pezizomycotina</taxon>
        <taxon>Xylonomycetes</taxon>
        <taxon>Xylonales</taxon>
        <taxon>Xylonaceae</taxon>
        <taxon>Xylona</taxon>
    </lineage>
</organism>
<name>A0A165JPW0_XYLHT</name>
<dbReference type="EMBL" id="KV407454">
    <property type="protein sequence ID" value="KZF26496.1"/>
    <property type="molecule type" value="Genomic_DNA"/>
</dbReference>
<dbReference type="Proteomes" id="UP000076632">
    <property type="component" value="Unassembled WGS sequence"/>
</dbReference>
<proteinExistence type="predicted"/>
<sequence>MPAARRLGVGLKLIQAAQHAALRQAKDMRKITAKITVMVYSQNKPARLLYEKSGFKISETNAHSRNETLSDGKAVLTMEWLGLAAETTPADLGEFPQ</sequence>
<gene>
    <name evidence="2" type="ORF">L228DRAFT_242972</name>
</gene>
<dbReference type="SUPFAM" id="SSF55729">
    <property type="entry name" value="Acyl-CoA N-acyltransferases (Nat)"/>
    <property type="match status" value="1"/>
</dbReference>
<dbReference type="Pfam" id="PF13508">
    <property type="entry name" value="Acetyltransf_7"/>
    <property type="match status" value="1"/>
</dbReference>
<dbReference type="GeneID" id="28896708"/>
<evidence type="ECO:0000313" key="2">
    <source>
        <dbReference type="EMBL" id="KZF26496.1"/>
    </source>
</evidence>
<dbReference type="AlphaFoldDB" id="A0A165JPW0"/>
<feature type="domain" description="N-acetyltransferase" evidence="1">
    <location>
        <begin position="1"/>
        <end position="79"/>
    </location>
</feature>
<dbReference type="RefSeq" id="XP_018192051.1">
    <property type="nucleotide sequence ID" value="XM_018331571.1"/>
</dbReference>
<evidence type="ECO:0000313" key="3">
    <source>
        <dbReference type="Proteomes" id="UP000076632"/>
    </source>
</evidence>
<dbReference type="OrthoDB" id="41532at2759"/>
<reference evidence="2 3" key="1">
    <citation type="journal article" date="2016" name="Fungal Biol.">
        <title>The genome of Xylona heveae provides a window into fungal endophytism.</title>
        <authorList>
            <person name="Gazis R."/>
            <person name="Kuo A."/>
            <person name="Riley R."/>
            <person name="LaButti K."/>
            <person name="Lipzen A."/>
            <person name="Lin J."/>
            <person name="Amirebrahimi M."/>
            <person name="Hesse C.N."/>
            <person name="Spatafora J.W."/>
            <person name="Henrissat B."/>
            <person name="Hainaut M."/>
            <person name="Grigoriev I.V."/>
            <person name="Hibbett D.S."/>
        </authorList>
    </citation>
    <scope>NUCLEOTIDE SEQUENCE [LARGE SCALE GENOMIC DNA]</scope>
    <source>
        <strain evidence="2 3">TC161</strain>
    </source>
</reference>
<protein>
    <recommendedName>
        <fullName evidence="1">N-acetyltransferase domain-containing protein</fullName>
    </recommendedName>
</protein>
<dbReference type="GO" id="GO:0016747">
    <property type="term" value="F:acyltransferase activity, transferring groups other than amino-acyl groups"/>
    <property type="evidence" value="ECO:0007669"/>
    <property type="project" value="InterPro"/>
</dbReference>
<accession>A0A165JPW0</accession>
<dbReference type="Gene3D" id="3.40.630.30">
    <property type="match status" value="1"/>
</dbReference>
<dbReference type="InterPro" id="IPR016181">
    <property type="entry name" value="Acyl_CoA_acyltransferase"/>
</dbReference>
<dbReference type="InParanoid" id="A0A165JPW0"/>
<keyword evidence="3" id="KW-1185">Reference proteome</keyword>
<dbReference type="PROSITE" id="PS51186">
    <property type="entry name" value="GNAT"/>
    <property type="match status" value="1"/>
</dbReference>